<evidence type="ECO:0000256" key="4">
    <source>
        <dbReference type="ARBA" id="ARBA00023136"/>
    </source>
</evidence>
<proteinExistence type="inferred from homology"/>
<protein>
    <recommendedName>
        <fullName evidence="6">Transport permease protein</fullName>
    </recommendedName>
</protein>
<dbReference type="GO" id="GO:0140359">
    <property type="term" value="F:ABC-type transporter activity"/>
    <property type="evidence" value="ECO:0007669"/>
    <property type="project" value="InterPro"/>
</dbReference>
<reference evidence="8 9" key="1">
    <citation type="submission" date="2018-03" db="EMBL/GenBank/DDBJ databases">
        <title>Genomic Encyclopedia of Type Strains, Phase III (KMG-III): the genomes of soil and plant-associated and newly described type strains.</title>
        <authorList>
            <person name="Whitman W."/>
        </authorList>
    </citation>
    <scope>NUCLEOTIDE SEQUENCE [LARGE SCALE GENOMIC DNA]</scope>
    <source>
        <strain evidence="8 9">CGMCC 4.7104</strain>
    </source>
</reference>
<feature type="domain" description="ABC transmembrane type-2" evidence="7">
    <location>
        <begin position="51"/>
        <end position="279"/>
    </location>
</feature>
<feature type="transmembrane region" description="Helical" evidence="6">
    <location>
        <begin position="128"/>
        <end position="155"/>
    </location>
</feature>
<feature type="transmembrane region" description="Helical" evidence="6">
    <location>
        <begin position="167"/>
        <end position="191"/>
    </location>
</feature>
<evidence type="ECO:0000313" key="8">
    <source>
        <dbReference type="EMBL" id="PRX64335.1"/>
    </source>
</evidence>
<dbReference type="InterPro" id="IPR051784">
    <property type="entry name" value="Nod_factor_ABC_transporter"/>
</dbReference>
<dbReference type="PROSITE" id="PS51012">
    <property type="entry name" value="ABC_TM2"/>
    <property type="match status" value="1"/>
</dbReference>
<dbReference type="PANTHER" id="PTHR43229:SF2">
    <property type="entry name" value="NODULATION PROTEIN J"/>
    <property type="match status" value="1"/>
</dbReference>
<feature type="transmembrane region" description="Helical" evidence="6">
    <location>
        <begin position="87"/>
        <end position="108"/>
    </location>
</feature>
<evidence type="ECO:0000256" key="6">
    <source>
        <dbReference type="RuleBase" id="RU361157"/>
    </source>
</evidence>
<keyword evidence="3 6" id="KW-1133">Transmembrane helix</keyword>
<dbReference type="PIRSF" id="PIRSF006648">
    <property type="entry name" value="DrrB"/>
    <property type="match status" value="1"/>
</dbReference>
<comment type="caution">
    <text evidence="8">The sequence shown here is derived from an EMBL/GenBank/DDBJ whole genome shotgun (WGS) entry which is preliminary data.</text>
</comment>
<accession>A0A2T0MYM4</accession>
<dbReference type="Proteomes" id="UP000238312">
    <property type="component" value="Unassembled WGS sequence"/>
</dbReference>
<evidence type="ECO:0000256" key="3">
    <source>
        <dbReference type="ARBA" id="ARBA00022989"/>
    </source>
</evidence>
<dbReference type="AlphaFoldDB" id="A0A2T0MYM4"/>
<feature type="transmembrane region" description="Helical" evidence="6">
    <location>
        <begin position="53"/>
        <end position="75"/>
    </location>
</feature>
<sequence length="284" mass="29483">MNTHVRAPGDLDTNAGVRAQGGPGMSIPVTAARDLRRLVVRDLRRETRVLDALIVNTALPVMIMILFVYVFGGAITTGSSGLDYIDFVVPAVLLMSGGYGAALTAVTIAEDMTGGMLDRFRTLPISGWVVPAGHVVASVIRNVASSAIALAAALLLGFRPDATPADWALVVVLVTGYVLAMSALAAVWGLLVSSSQAAGAFSFVVLFLPYVSDGIVPAETMPGPLRAFADAQPLTPIIETMRALLLDLPMGSSGAVAAVWIAGIVAVCLPAAALLFRRRTSSGR</sequence>
<dbReference type="InterPro" id="IPR000412">
    <property type="entry name" value="ABC_2_transport"/>
</dbReference>
<dbReference type="InterPro" id="IPR047817">
    <property type="entry name" value="ABC2_TM_bact-type"/>
</dbReference>
<dbReference type="EMBL" id="PVNG01000009">
    <property type="protein sequence ID" value="PRX64335.1"/>
    <property type="molecule type" value="Genomic_DNA"/>
</dbReference>
<comment type="subcellular location">
    <subcellularLocation>
        <location evidence="6">Cell membrane</location>
        <topology evidence="6">Multi-pass membrane protein</topology>
    </subcellularLocation>
    <subcellularLocation>
        <location evidence="1">Membrane</location>
        <topology evidence="1">Multi-pass membrane protein</topology>
    </subcellularLocation>
</comment>
<keyword evidence="2 6" id="KW-0812">Transmembrane</keyword>
<feature type="transmembrane region" description="Helical" evidence="6">
    <location>
        <begin position="198"/>
        <end position="216"/>
    </location>
</feature>
<keyword evidence="6" id="KW-1003">Cell membrane</keyword>
<evidence type="ECO:0000313" key="9">
    <source>
        <dbReference type="Proteomes" id="UP000238312"/>
    </source>
</evidence>
<evidence type="ECO:0000256" key="2">
    <source>
        <dbReference type="ARBA" id="ARBA00022692"/>
    </source>
</evidence>
<organism evidence="8 9">
    <name type="scientific">Nonomuraea fuscirosea</name>
    <dbReference type="NCBI Taxonomy" id="1291556"/>
    <lineage>
        <taxon>Bacteria</taxon>
        <taxon>Bacillati</taxon>
        <taxon>Actinomycetota</taxon>
        <taxon>Actinomycetes</taxon>
        <taxon>Streptosporangiales</taxon>
        <taxon>Streptosporangiaceae</taxon>
        <taxon>Nonomuraea</taxon>
    </lineage>
</organism>
<name>A0A2T0MYM4_9ACTN</name>
<comment type="similarity">
    <text evidence="6">Belongs to the ABC-2 integral membrane protein family.</text>
</comment>
<evidence type="ECO:0000256" key="5">
    <source>
        <dbReference type="ARBA" id="ARBA00023251"/>
    </source>
</evidence>
<dbReference type="Pfam" id="PF01061">
    <property type="entry name" value="ABC2_membrane"/>
    <property type="match status" value="1"/>
</dbReference>
<keyword evidence="9" id="KW-1185">Reference proteome</keyword>
<evidence type="ECO:0000259" key="7">
    <source>
        <dbReference type="PROSITE" id="PS51012"/>
    </source>
</evidence>
<evidence type="ECO:0000256" key="1">
    <source>
        <dbReference type="ARBA" id="ARBA00004141"/>
    </source>
</evidence>
<dbReference type="PANTHER" id="PTHR43229">
    <property type="entry name" value="NODULATION PROTEIN J"/>
    <property type="match status" value="1"/>
</dbReference>
<dbReference type="RefSeq" id="WP_245955957.1">
    <property type="nucleotide sequence ID" value="NZ_JBFAIB010000017.1"/>
</dbReference>
<dbReference type="GO" id="GO:0046677">
    <property type="term" value="P:response to antibiotic"/>
    <property type="evidence" value="ECO:0007669"/>
    <property type="project" value="UniProtKB-KW"/>
</dbReference>
<dbReference type="GO" id="GO:0043190">
    <property type="term" value="C:ATP-binding cassette (ABC) transporter complex"/>
    <property type="evidence" value="ECO:0007669"/>
    <property type="project" value="InterPro"/>
</dbReference>
<keyword evidence="6" id="KW-0813">Transport</keyword>
<dbReference type="InterPro" id="IPR013525">
    <property type="entry name" value="ABC2_TM"/>
</dbReference>
<keyword evidence="5" id="KW-0046">Antibiotic resistance</keyword>
<feature type="transmembrane region" description="Helical" evidence="6">
    <location>
        <begin position="255"/>
        <end position="276"/>
    </location>
</feature>
<gene>
    <name evidence="8" type="ORF">B0I32_109264</name>
</gene>
<keyword evidence="4 6" id="KW-0472">Membrane</keyword>